<reference evidence="3" key="1">
    <citation type="journal article" date="2021" name="Nat. Commun.">
        <title>Genetic determinants of endophytism in the Arabidopsis root mycobiome.</title>
        <authorList>
            <person name="Mesny F."/>
            <person name="Miyauchi S."/>
            <person name="Thiergart T."/>
            <person name="Pickel B."/>
            <person name="Atanasova L."/>
            <person name="Karlsson M."/>
            <person name="Huettel B."/>
            <person name="Barry K.W."/>
            <person name="Haridas S."/>
            <person name="Chen C."/>
            <person name="Bauer D."/>
            <person name="Andreopoulos W."/>
            <person name="Pangilinan J."/>
            <person name="LaButti K."/>
            <person name="Riley R."/>
            <person name="Lipzen A."/>
            <person name="Clum A."/>
            <person name="Drula E."/>
            <person name="Henrissat B."/>
            <person name="Kohler A."/>
            <person name="Grigoriev I.V."/>
            <person name="Martin F.M."/>
            <person name="Hacquard S."/>
        </authorList>
    </citation>
    <scope>NUCLEOTIDE SEQUENCE</scope>
    <source>
        <strain evidence="3">MPI-SDFR-AT-0117</strain>
    </source>
</reference>
<feature type="signal peptide" evidence="2">
    <location>
        <begin position="1"/>
        <end position="20"/>
    </location>
</feature>
<dbReference type="EMBL" id="JAGSXJ010000038">
    <property type="protein sequence ID" value="KAH6665287.1"/>
    <property type="molecule type" value="Genomic_DNA"/>
</dbReference>
<organism evidence="3 4">
    <name type="scientific">Plectosphaerella plurivora</name>
    <dbReference type="NCBI Taxonomy" id="936078"/>
    <lineage>
        <taxon>Eukaryota</taxon>
        <taxon>Fungi</taxon>
        <taxon>Dikarya</taxon>
        <taxon>Ascomycota</taxon>
        <taxon>Pezizomycotina</taxon>
        <taxon>Sordariomycetes</taxon>
        <taxon>Hypocreomycetidae</taxon>
        <taxon>Glomerellales</taxon>
        <taxon>Plectosphaerellaceae</taxon>
        <taxon>Plectosphaerella</taxon>
    </lineage>
</organism>
<feature type="region of interest" description="Disordered" evidence="1">
    <location>
        <begin position="227"/>
        <end position="253"/>
    </location>
</feature>
<keyword evidence="2" id="KW-0732">Signal</keyword>
<evidence type="ECO:0000256" key="2">
    <source>
        <dbReference type="SAM" id="SignalP"/>
    </source>
</evidence>
<dbReference type="Proteomes" id="UP000770015">
    <property type="component" value="Unassembled WGS sequence"/>
</dbReference>
<comment type="caution">
    <text evidence="3">The sequence shown here is derived from an EMBL/GenBank/DDBJ whole genome shotgun (WGS) entry which is preliminary data.</text>
</comment>
<proteinExistence type="predicted"/>
<feature type="chain" id="PRO_5040388242" evidence="2">
    <location>
        <begin position="21"/>
        <end position="303"/>
    </location>
</feature>
<sequence>MHFTTFVVSLLLASVDFANALNDKNTVEAQCKKMTKLTRIMDFASNDTLLTQKFGTDQARIDDFKAQAVDAHRMLIELKANDTLTQQCPIVYSAQADGESCKTMVRFEKMVKLAANETELMAEFKGNTSELAEFKQKLPARAAKLTTLQANGTLSVFCAARNDRIACKSITKLEGMIEMSHNTTALMAKFEGNTTKILEFQDRTAKMQAKLDAITANTTLMATCNSLPQAGTDNSPDNGNGAPAPDGAAGGAVNGGSGVGNGVGAVRGGGTAEAVKSLGMRIGGDLGAIITTAILAAGICAVL</sequence>
<protein>
    <submittedName>
        <fullName evidence="3">Uncharacterized protein</fullName>
    </submittedName>
</protein>
<name>A0A9P9A5M7_9PEZI</name>
<keyword evidence="4" id="KW-1185">Reference proteome</keyword>
<dbReference type="OrthoDB" id="5243723at2759"/>
<evidence type="ECO:0000313" key="4">
    <source>
        <dbReference type="Proteomes" id="UP000770015"/>
    </source>
</evidence>
<feature type="compositionally biased region" description="Polar residues" evidence="1">
    <location>
        <begin position="227"/>
        <end position="237"/>
    </location>
</feature>
<dbReference type="AlphaFoldDB" id="A0A9P9A5M7"/>
<feature type="compositionally biased region" description="Low complexity" evidence="1">
    <location>
        <begin position="238"/>
        <end position="247"/>
    </location>
</feature>
<gene>
    <name evidence="3" type="ORF">F5X68DRAFT_237093</name>
</gene>
<evidence type="ECO:0000313" key="3">
    <source>
        <dbReference type="EMBL" id="KAH6665287.1"/>
    </source>
</evidence>
<evidence type="ECO:0000256" key="1">
    <source>
        <dbReference type="SAM" id="MobiDB-lite"/>
    </source>
</evidence>
<accession>A0A9P9A5M7</accession>